<name>A0A4V6A4X7_STECR</name>
<sequence>MVLYARLYSNKGFERNLCFASFKLDANDDCNVVGVQLEGGETVRLIQFRLKLSAYEAVSNTIGCERLFQAKPANKGKRTNPYDRKRIYTAVRTSEV</sequence>
<reference evidence="1 2" key="2">
    <citation type="journal article" date="2019" name="G3 (Bethesda)">
        <title>Hybrid Assembly of the Genome of the Entomopathogenic Nematode Steinernema carpocapsae Identifies the X-Chromosome.</title>
        <authorList>
            <person name="Serra L."/>
            <person name="Macchietto M."/>
            <person name="Macias-Munoz A."/>
            <person name="McGill C.J."/>
            <person name="Rodriguez I.M."/>
            <person name="Rodriguez B."/>
            <person name="Murad R."/>
            <person name="Mortazavi A."/>
        </authorList>
    </citation>
    <scope>NUCLEOTIDE SEQUENCE [LARGE SCALE GENOMIC DNA]</scope>
    <source>
        <strain evidence="1 2">ALL</strain>
    </source>
</reference>
<evidence type="ECO:0000313" key="2">
    <source>
        <dbReference type="Proteomes" id="UP000298663"/>
    </source>
</evidence>
<gene>
    <name evidence="1" type="ORF">L596_012899</name>
</gene>
<accession>A0A4V6A4X7</accession>
<dbReference type="Proteomes" id="UP000298663">
    <property type="component" value="Unassembled WGS sequence"/>
</dbReference>
<evidence type="ECO:0000313" key="1">
    <source>
        <dbReference type="EMBL" id="TKR88695.1"/>
    </source>
</evidence>
<keyword evidence="2" id="KW-1185">Reference proteome</keyword>
<organism evidence="1 2">
    <name type="scientific">Steinernema carpocapsae</name>
    <name type="common">Entomopathogenic nematode</name>
    <dbReference type="NCBI Taxonomy" id="34508"/>
    <lineage>
        <taxon>Eukaryota</taxon>
        <taxon>Metazoa</taxon>
        <taxon>Ecdysozoa</taxon>
        <taxon>Nematoda</taxon>
        <taxon>Chromadorea</taxon>
        <taxon>Rhabditida</taxon>
        <taxon>Tylenchina</taxon>
        <taxon>Panagrolaimomorpha</taxon>
        <taxon>Strongyloidoidea</taxon>
        <taxon>Steinernematidae</taxon>
        <taxon>Steinernema</taxon>
    </lineage>
</organism>
<dbReference type="AlphaFoldDB" id="A0A4V6A4X7"/>
<dbReference type="EMBL" id="AZBU02000003">
    <property type="protein sequence ID" value="TKR88695.1"/>
    <property type="molecule type" value="Genomic_DNA"/>
</dbReference>
<reference evidence="1 2" key="1">
    <citation type="journal article" date="2015" name="Genome Biol.">
        <title>Comparative genomics of Steinernema reveals deeply conserved gene regulatory networks.</title>
        <authorList>
            <person name="Dillman A.R."/>
            <person name="Macchietto M."/>
            <person name="Porter C.F."/>
            <person name="Rogers A."/>
            <person name="Williams B."/>
            <person name="Antoshechkin I."/>
            <person name="Lee M.M."/>
            <person name="Goodwin Z."/>
            <person name="Lu X."/>
            <person name="Lewis E.E."/>
            <person name="Goodrich-Blair H."/>
            <person name="Stock S.P."/>
            <person name="Adams B.J."/>
            <person name="Sternberg P.W."/>
            <person name="Mortazavi A."/>
        </authorList>
    </citation>
    <scope>NUCLEOTIDE SEQUENCE [LARGE SCALE GENOMIC DNA]</scope>
    <source>
        <strain evidence="1 2">ALL</strain>
    </source>
</reference>
<protein>
    <submittedName>
        <fullName evidence="1">Uncharacterized protein</fullName>
    </submittedName>
</protein>
<proteinExistence type="predicted"/>
<comment type="caution">
    <text evidence="1">The sequence shown here is derived from an EMBL/GenBank/DDBJ whole genome shotgun (WGS) entry which is preliminary data.</text>
</comment>